<dbReference type="SUPFAM" id="SSF52283">
    <property type="entry name" value="Formate/glycerate dehydrogenase catalytic domain-like"/>
    <property type="match status" value="1"/>
</dbReference>
<dbReference type="GO" id="GO:0016491">
    <property type="term" value="F:oxidoreductase activity"/>
    <property type="evidence" value="ECO:0007669"/>
    <property type="project" value="UniProtKB-KW"/>
</dbReference>
<evidence type="ECO:0000313" key="4">
    <source>
        <dbReference type="EMBL" id="MBB3129142.1"/>
    </source>
</evidence>
<dbReference type="AlphaFoldDB" id="A0A839TQZ7"/>
<dbReference type="SUPFAM" id="SSF51735">
    <property type="entry name" value="NAD(P)-binding Rossmann-fold domains"/>
    <property type="match status" value="1"/>
</dbReference>
<dbReference type="GO" id="GO:0051287">
    <property type="term" value="F:NAD binding"/>
    <property type="evidence" value="ECO:0007669"/>
    <property type="project" value="InterPro"/>
</dbReference>
<comment type="caution">
    <text evidence="4">The sequence shown here is derived from an EMBL/GenBank/DDBJ whole genome shotgun (WGS) entry which is preliminary data.</text>
</comment>
<dbReference type="EMBL" id="JACHXJ010000003">
    <property type="protein sequence ID" value="MBB3129142.1"/>
    <property type="molecule type" value="Genomic_DNA"/>
</dbReference>
<dbReference type="Proteomes" id="UP000517523">
    <property type="component" value="Unassembled WGS sequence"/>
</dbReference>
<dbReference type="InterPro" id="IPR036291">
    <property type="entry name" value="NAD(P)-bd_dom_sf"/>
</dbReference>
<keyword evidence="2" id="KW-0520">NAD</keyword>
<reference evidence="4 5" key="1">
    <citation type="submission" date="2020-08" db="EMBL/GenBank/DDBJ databases">
        <title>Genomic Encyclopedia of Type Strains, Phase III (KMG-III): the genomes of soil and plant-associated and newly described type strains.</title>
        <authorList>
            <person name="Whitman W."/>
        </authorList>
    </citation>
    <scope>NUCLEOTIDE SEQUENCE [LARGE SCALE GENOMIC DNA]</scope>
    <source>
        <strain evidence="4 5">CECT 5831</strain>
    </source>
</reference>
<proteinExistence type="predicted"/>
<dbReference type="InterPro" id="IPR006140">
    <property type="entry name" value="D-isomer_DH_NAD-bd"/>
</dbReference>
<dbReference type="PANTHER" id="PTHR43333">
    <property type="entry name" value="2-HACID_DH_C DOMAIN-CONTAINING PROTEIN"/>
    <property type="match status" value="1"/>
</dbReference>
<evidence type="ECO:0000313" key="5">
    <source>
        <dbReference type="Proteomes" id="UP000517523"/>
    </source>
</evidence>
<dbReference type="RefSeq" id="WP_183583365.1">
    <property type="nucleotide sequence ID" value="NZ_JACHXJ010000003.1"/>
</dbReference>
<feature type="domain" description="D-isomer specific 2-hydroxyacid dehydrogenase NAD-binding" evidence="3">
    <location>
        <begin position="104"/>
        <end position="278"/>
    </location>
</feature>
<keyword evidence="1" id="KW-0560">Oxidoreductase</keyword>
<protein>
    <submittedName>
        <fullName evidence="4">Phosphoglycerate dehydrogenase-like enzyme</fullName>
    </submittedName>
</protein>
<dbReference type="Gene3D" id="3.40.50.720">
    <property type="entry name" value="NAD(P)-binding Rossmann-like Domain"/>
    <property type="match status" value="2"/>
</dbReference>
<dbReference type="CDD" id="cd05300">
    <property type="entry name" value="2-Hacid_dh_1"/>
    <property type="match status" value="1"/>
</dbReference>
<accession>A0A839TQZ7</accession>
<dbReference type="Pfam" id="PF02826">
    <property type="entry name" value="2-Hacid_dh_C"/>
    <property type="match status" value="1"/>
</dbReference>
<evidence type="ECO:0000259" key="3">
    <source>
        <dbReference type="Pfam" id="PF02826"/>
    </source>
</evidence>
<sequence>MKKTLLVMMTFLPEFRAILEALAPELDIVYCEKQPPTEEDLKRASYIWGNPSEEQLSLCERLEWLQLQTAGHDRYVLPGVLPKGAMLCNCSGAYGLAISEFLLAHTLVLMRKLHLYRDLQHEHSWSHLGRIGIVARSSVLVVGIGDIGARYAQKMHALGARVFGIRRQVDKKPDYLEALYRMDQIDDILPQCDIVALCLPNHPETEGLFNRERIAKMKQGAFLLNVGRGSAVDTEALCDALESGALAGAGLDVVEPEPLPENHRLWNIKTAMITPHCAGGDQFGEIYPSIIEVWCENLRRLQADEPMLNRVDIETGYRV</sequence>
<evidence type="ECO:0000256" key="1">
    <source>
        <dbReference type="ARBA" id="ARBA00023002"/>
    </source>
</evidence>
<name>A0A839TQZ7_9BACL</name>
<dbReference type="PANTHER" id="PTHR43333:SF1">
    <property type="entry name" value="D-ISOMER SPECIFIC 2-HYDROXYACID DEHYDROGENASE NAD-BINDING DOMAIN-CONTAINING PROTEIN"/>
    <property type="match status" value="1"/>
</dbReference>
<gene>
    <name evidence="4" type="ORF">FHS19_003817</name>
</gene>
<organism evidence="4 5">
    <name type="scientific">Paenibacillus rhizosphaerae</name>
    <dbReference type="NCBI Taxonomy" id="297318"/>
    <lineage>
        <taxon>Bacteria</taxon>
        <taxon>Bacillati</taxon>
        <taxon>Bacillota</taxon>
        <taxon>Bacilli</taxon>
        <taxon>Bacillales</taxon>
        <taxon>Paenibacillaceae</taxon>
        <taxon>Paenibacillus</taxon>
    </lineage>
</organism>
<evidence type="ECO:0000256" key="2">
    <source>
        <dbReference type="ARBA" id="ARBA00023027"/>
    </source>
</evidence>